<dbReference type="OrthoDB" id="4024489at2759"/>
<protein>
    <submittedName>
        <fullName evidence="1">Uncharacterized protein</fullName>
    </submittedName>
</protein>
<evidence type="ECO:0000313" key="2">
    <source>
        <dbReference type="Proteomes" id="UP000253472"/>
    </source>
</evidence>
<keyword evidence="2" id="KW-1185">Reference proteome</keyword>
<gene>
    <name evidence="1" type="ORF">Cantr_00114</name>
</gene>
<sequence length="506" mass="58129">MENREILDTLNRLVDSPPEIVNLVVSYIPNPFLPLFLEYKPLVPHILPTIHNKVRIQQDYYNAKHPLRFLERDDCRAPPVFSLMEDLDDFVTKFGVYPREIELKRALDLTPTEKKLDALIPLKDEVPDFKESNLVTWSVKYCGIFRRAELIHLLDLFHDANFHGLLSCIALGFRLGSVTFYSRNAEAVLDVCPNTMEKLLLRRYGMPLSSIALLKFKGLKILELDQGDLRLFKSLPQTLSTLKIEVLFTNVNFNRDEKIPIFPSLHSFQASLSEAGKFSSVIRRFPNLKSLNLHNTGVTSFDELGVPETITDLKLSDVLVEGASIKKLRQLRSLELYQRSLPRCLFDDEDNFPELRVFKFLQPSGMPYYEAWICNLSELRLPLSLRVIKLDAYFLCTFWVPPPGLQGMTLQQTYFVDFFTPLLPITLTRLAIVSTTIENMDCVEFPDALLELRILENPELKSMVYTNLSTLTQLVRILVISNPKLAKLDKPNKELGCIEVYALNQT</sequence>
<organism evidence="1 2">
    <name type="scientific">Candida viswanathii</name>
    <dbReference type="NCBI Taxonomy" id="5486"/>
    <lineage>
        <taxon>Eukaryota</taxon>
        <taxon>Fungi</taxon>
        <taxon>Dikarya</taxon>
        <taxon>Ascomycota</taxon>
        <taxon>Saccharomycotina</taxon>
        <taxon>Pichiomycetes</taxon>
        <taxon>Debaryomycetaceae</taxon>
        <taxon>Candida/Lodderomyces clade</taxon>
        <taxon>Candida</taxon>
    </lineage>
</organism>
<reference evidence="1 2" key="1">
    <citation type="submission" date="2018-06" db="EMBL/GenBank/DDBJ databases">
        <title>Whole genome sequencing of Candida tropicalis (genome annotated by CSBL at Korea University).</title>
        <authorList>
            <person name="Ahn J."/>
        </authorList>
    </citation>
    <scope>NUCLEOTIDE SEQUENCE [LARGE SCALE GENOMIC DNA]</scope>
    <source>
        <strain evidence="1 2">ATCC 20962</strain>
    </source>
</reference>
<evidence type="ECO:0000313" key="1">
    <source>
        <dbReference type="EMBL" id="RCK64757.1"/>
    </source>
</evidence>
<dbReference type="EMBL" id="QLNQ01000022">
    <property type="protein sequence ID" value="RCK64757.1"/>
    <property type="molecule type" value="Genomic_DNA"/>
</dbReference>
<name>A0A367YG55_9ASCO</name>
<dbReference type="SUPFAM" id="SSF52058">
    <property type="entry name" value="L domain-like"/>
    <property type="match status" value="1"/>
</dbReference>
<comment type="caution">
    <text evidence="1">The sequence shown here is derived from an EMBL/GenBank/DDBJ whole genome shotgun (WGS) entry which is preliminary data.</text>
</comment>
<proteinExistence type="predicted"/>
<dbReference type="Gene3D" id="3.80.10.10">
    <property type="entry name" value="Ribonuclease Inhibitor"/>
    <property type="match status" value="1"/>
</dbReference>
<dbReference type="Proteomes" id="UP000253472">
    <property type="component" value="Unassembled WGS sequence"/>
</dbReference>
<accession>A0A367YG55</accession>
<dbReference type="AlphaFoldDB" id="A0A367YG55"/>
<dbReference type="InterPro" id="IPR032675">
    <property type="entry name" value="LRR_dom_sf"/>
</dbReference>